<dbReference type="GO" id="GO:0003684">
    <property type="term" value="F:damaged DNA binding"/>
    <property type="evidence" value="ECO:0007669"/>
    <property type="project" value="InterPro"/>
</dbReference>
<keyword evidence="2 4" id="KW-0863">Zinc-finger</keyword>
<dbReference type="PANTHER" id="PTHR22993">
    <property type="entry name" value="FORMAMIDOPYRIMIDINE-DNA GLYCOSYLASE"/>
    <property type="match status" value="1"/>
</dbReference>
<organism evidence="6 7">
    <name type="scientific">Eiseniibacteriota bacterium</name>
    <dbReference type="NCBI Taxonomy" id="2212470"/>
    <lineage>
        <taxon>Bacteria</taxon>
        <taxon>Candidatus Eiseniibacteriota</taxon>
    </lineage>
</organism>
<dbReference type="SMART" id="SM01232">
    <property type="entry name" value="H2TH"/>
    <property type="match status" value="1"/>
</dbReference>
<dbReference type="PROSITE" id="PS51066">
    <property type="entry name" value="ZF_FPG_2"/>
    <property type="match status" value="1"/>
</dbReference>
<dbReference type="Pfam" id="PF06827">
    <property type="entry name" value="zf-FPG_IleRS"/>
    <property type="match status" value="1"/>
</dbReference>
<evidence type="ECO:0000259" key="5">
    <source>
        <dbReference type="PROSITE" id="PS51066"/>
    </source>
</evidence>
<dbReference type="InterPro" id="IPR010663">
    <property type="entry name" value="Znf_FPG/IleRS"/>
</dbReference>
<dbReference type="AlphaFoldDB" id="A0A956M3V2"/>
<keyword evidence="3" id="KW-0862">Zinc</keyword>
<dbReference type="InterPro" id="IPR015886">
    <property type="entry name" value="H2TH_FPG"/>
</dbReference>
<feature type="non-terminal residue" evidence="6">
    <location>
        <position position="1"/>
    </location>
</feature>
<dbReference type="GO" id="GO:0008270">
    <property type="term" value="F:zinc ion binding"/>
    <property type="evidence" value="ECO:0007669"/>
    <property type="project" value="UniProtKB-KW"/>
</dbReference>
<dbReference type="InterPro" id="IPR010979">
    <property type="entry name" value="Ribosomal_uS13-like_H2TH"/>
</dbReference>
<evidence type="ECO:0000313" key="7">
    <source>
        <dbReference type="Proteomes" id="UP000697710"/>
    </source>
</evidence>
<gene>
    <name evidence="6" type="ORF">KC729_16805</name>
</gene>
<dbReference type="GO" id="GO:0006284">
    <property type="term" value="P:base-excision repair"/>
    <property type="evidence" value="ECO:0007669"/>
    <property type="project" value="InterPro"/>
</dbReference>
<dbReference type="GO" id="GO:0003906">
    <property type="term" value="F:DNA-(apurinic or apyrimidinic site) endonuclease activity"/>
    <property type="evidence" value="ECO:0007669"/>
    <property type="project" value="InterPro"/>
</dbReference>
<dbReference type="EMBL" id="JAGQHR010000659">
    <property type="protein sequence ID" value="MCA9729351.1"/>
    <property type="molecule type" value="Genomic_DNA"/>
</dbReference>
<accession>A0A956M3V2</accession>
<dbReference type="Pfam" id="PF06831">
    <property type="entry name" value="H2TH"/>
    <property type="match status" value="1"/>
</dbReference>
<protein>
    <submittedName>
        <fullName evidence="6">Formamidopyrimidine-DNA glycosylase</fullName>
    </submittedName>
</protein>
<dbReference type="PANTHER" id="PTHR22993:SF9">
    <property type="entry name" value="FORMAMIDOPYRIMIDINE-DNA GLYCOSYLASE"/>
    <property type="match status" value="1"/>
</dbReference>
<dbReference type="InterPro" id="IPR000214">
    <property type="entry name" value="Znf_DNA_glyclase/AP_lyase"/>
</dbReference>
<comment type="caution">
    <text evidence="6">The sequence shown here is derived from an EMBL/GenBank/DDBJ whole genome shotgun (WGS) entry which is preliminary data.</text>
</comment>
<evidence type="ECO:0000256" key="2">
    <source>
        <dbReference type="ARBA" id="ARBA00022771"/>
    </source>
</evidence>
<reference evidence="6" key="2">
    <citation type="journal article" date="2021" name="Microbiome">
        <title>Successional dynamics and alternative stable states in a saline activated sludge microbial community over 9 years.</title>
        <authorList>
            <person name="Wang Y."/>
            <person name="Ye J."/>
            <person name="Ju F."/>
            <person name="Liu L."/>
            <person name="Boyd J.A."/>
            <person name="Deng Y."/>
            <person name="Parks D.H."/>
            <person name="Jiang X."/>
            <person name="Yin X."/>
            <person name="Woodcroft B.J."/>
            <person name="Tyson G.W."/>
            <person name="Hugenholtz P."/>
            <person name="Polz M.F."/>
            <person name="Zhang T."/>
        </authorList>
    </citation>
    <scope>NUCLEOTIDE SEQUENCE</scope>
    <source>
        <strain evidence="6">HKST-UBA01</strain>
    </source>
</reference>
<evidence type="ECO:0000256" key="3">
    <source>
        <dbReference type="ARBA" id="ARBA00022833"/>
    </source>
</evidence>
<dbReference type="Proteomes" id="UP000697710">
    <property type="component" value="Unassembled WGS sequence"/>
</dbReference>
<proteinExistence type="predicted"/>
<dbReference type="GO" id="GO:0034039">
    <property type="term" value="F:8-oxo-7,8-dihydroguanine DNA N-glycosylase activity"/>
    <property type="evidence" value="ECO:0007669"/>
    <property type="project" value="TreeGrafter"/>
</dbReference>
<name>A0A956M3V2_UNCEI</name>
<evidence type="ECO:0000256" key="4">
    <source>
        <dbReference type="PROSITE-ProRule" id="PRU00391"/>
    </source>
</evidence>
<reference evidence="6" key="1">
    <citation type="submission" date="2020-04" db="EMBL/GenBank/DDBJ databases">
        <authorList>
            <person name="Zhang T."/>
        </authorList>
    </citation>
    <scope>NUCLEOTIDE SEQUENCE</scope>
    <source>
        <strain evidence="6">HKST-UBA01</strain>
    </source>
</reference>
<feature type="domain" description="FPG-type" evidence="5">
    <location>
        <begin position="108"/>
        <end position="142"/>
    </location>
</feature>
<dbReference type="Gene3D" id="1.10.8.50">
    <property type="match status" value="1"/>
</dbReference>
<dbReference type="SUPFAM" id="SSF57716">
    <property type="entry name" value="Glucocorticoid receptor-like (DNA-binding domain)"/>
    <property type="match status" value="1"/>
</dbReference>
<dbReference type="SUPFAM" id="SSF46946">
    <property type="entry name" value="S13-like H2TH domain"/>
    <property type="match status" value="1"/>
</dbReference>
<keyword evidence="1" id="KW-0479">Metal-binding</keyword>
<sequence>VAHDPGGVELDTLDRASFAAALVQRNHTLKRALTDPRIFSGIGNAYSDEILHHAKLSPIKLSRKLTDEEVARLFDSTRTVLTLWTDRLRAEVGHGFPEKVTAFREGMAVHGRYRQPCPDCGSPVQRIVHADNETNYCARCQTDGRLLADRSLSRLLKDDWPRSLDELEDQGRASGG</sequence>
<evidence type="ECO:0000313" key="6">
    <source>
        <dbReference type="EMBL" id="MCA9729351.1"/>
    </source>
</evidence>
<evidence type="ECO:0000256" key="1">
    <source>
        <dbReference type="ARBA" id="ARBA00022723"/>
    </source>
</evidence>